<feature type="transmembrane region" description="Helical" evidence="1">
    <location>
        <begin position="215"/>
        <end position="234"/>
    </location>
</feature>
<dbReference type="GO" id="GO:0009273">
    <property type="term" value="P:peptidoglycan-based cell wall biogenesis"/>
    <property type="evidence" value="ECO:0007669"/>
    <property type="project" value="TreeGrafter"/>
</dbReference>
<organism evidence="2 3">
    <name type="scientific">Aeromonas cavernicola</name>
    <dbReference type="NCBI Taxonomy" id="1006623"/>
    <lineage>
        <taxon>Bacteria</taxon>
        <taxon>Pseudomonadati</taxon>
        <taxon>Pseudomonadota</taxon>
        <taxon>Gammaproteobacteria</taxon>
        <taxon>Aeromonadales</taxon>
        <taxon>Aeromonadaceae</taxon>
        <taxon>Aeromonas</taxon>
    </lineage>
</organism>
<feature type="transmembrane region" description="Helical" evidence="1">
    <location>
        <begin position="56"/>
        <end position="85"/>
    </location>
</feature>
<gene>
    <name evidence="2" type="ORF">CUC53_04730</name>
</gene>
<keyword evidence="3" id="KW-1185">Reference proteome</keyword>
<feature type="transmembrane region" description="Helical" evidence="1">
    <location>
        <begin position="121"/>
        <end position="138"/>
    </location>
</feature>
<comment type="caution">
    <text evidence="2">The sequence shown here is derived from an EMBL/GenBank/DDBJ whole genome shotgun (WGS) entry which is preliminary data.</text>
</comment>
<dbReference type="PANTHER" id="PTHR43535:SF1">
    <property type="entry name" value="PHOSPHATIDATE CYTIDYLYLTRANSFERASE"/>
    <property type="match status" value="1"/>
</dbReference>
<dbReference type="RefSeq" id="WP_100293081.1">
    <property type="nucleotide sequence ID" value="NZ_PGGC01000042.1"/>
</dbReference>
<feature type="transmembrane region" description="Helical" evidence="1">
    <location>
        <begin position="177"/>
        <end position="195"/>
    </location>
</feature>
<dbReference type="OrthoDB" id="9799199at2"/>
<feature type="transmembrane region" description="Helical" evidence="1">
    <location>
        <begin position="97"/>
        <end position="115"/>
    </location>
</feature>
<proteinExistence type="predicted"/>
<accession>A0A2H9U7E5</accession>
<reference evidence="2 3" key="1">
    <citation type="submission" date="2017-11" db="EMBL/GenBank/DDBJ databases">
        <title>Draft genome sequence of environmental isolate Aeromonas cavernicola sp. nov. MDC 2508.</title>
        <authorList>
            <person name="Colston S.M."/>
            <person name="Navarro A."/>
            <person name="Martinez-Murcia A.J."/>
            <person name="Graf J."/>
        </authorList>
    </citation>
    <scope>NUCLEOTIDE SEQUENCE [LARGE SCALE GENOMIC DNA]</scope>
    <source>
        <strain evidence="2 3">MDC 2508</strain>
    </source>
</reference>
<dbReference type="AlphaFoldDB" id="A0A2H9U7E5"/>
<protein>
    <recommendedName>
        <fullName evidence="4">Phosphatidate cytidylyltransferase</fullName>
    </recommendedName>
</protein>
<dbReference type="GO" id="GO:0005886">
    <property type="term" value="C:plasma membrane"/>
    <property type="evidence" value="ECO:0007669"/>
    <property type="project" value="TreeGrafter"/>
</dbReference>
<feature type="transmembrane region" description="Helical" evidence="1">
    <location>
        <begin position="240"/>
        <end position="261"/>
    </location>
</feature>
<dbReference type="Pfam" id="PF01148">
    <property type="entry name" value="CTP_transf_1"/>
    <property type="match status" value="1"/>
</dbReference>
<evidence type="ECO:0000313" key="2">
    <source>
        <dbReference type="EMBL" id="PJG59934.1"/>
    </source>
</evidence>
<dbReference type="Proteomes" id="UP000235861">
    <property type="component" value="Unassembled WGS sequence"/>
</dbReference>
<keyword evidence="1" id="KW-0812">Transmembrane</keyword>
<sequence length="305" mass="33967">MSIPIELLDLHHIDRPIFVVMALLYLMLGSVTLVVAKRFNGDRHIQLRAQVYSWWRIFPVVSAALLFYPMGIVGLALLICTLAAIELAQYTPYLSHGFIFKALLMIVINLTFYYFGMLGNIAILCLVGLILTLLFIFIKNRHKTTLLWGVFSLTLLLFLVLVGLINMPLATKNNADWLLYLFAVTALNDIGQFIFGKTLGRKKIVPNISPNKTWIGLFGGICLSMIVSLSLGLYLNLADWQVLVILSLLLALAGFFGDISFSAAKRAMGIKDFSNLIPGHGGILDRVDSLTMTAPILYLLLLIIY</sequence>
<evidence type="ECO:0000313" key="3">
    <source>
        <dbReference type="Proteomes" id="UP000235861"/>
    </source>
</evidence>
<evidence type="ECO:0000256" key="1">
    <source>
        <dbReference type="SAM" id="Phobius"/>
    </source>
</evidence>
<keyword evidence="1" id="KW-0472">Membrane</keyword>
<feature type="transmembrane region" description="Helical" evidence="1">
    <location>
        <begin position="17"/>
        <end position="36"/>
    </location>
</feature>
<dbReference type="EMBL" id="PGGC01000042">
    <property type="protein sequence ID" value="PJG59934.1"/>
    <property type="molecule type" value="Genomic_DNA"/>
</dbReference>
<evidence type="ECO:0008006" key="4">
    <source>
        <dbReference type="Google" id="ProtNLM"/>
    </source>
</evidence>
<keyword evidence="1" id="KW-1133">Transmembrane helix</keyword>
<feature type="transmembrane region" description="Helical" evidence="1">
    <location>
        <begin position="145"/>
        <end position="165"/>
    </location>
</feature>
<name>A0A2H9U7E5_9GAMM</name>
<dbReference type="PANTHER" id="PTHR43535">
    <property type="entry name" value="PHOSPHATIDATE CYTIDYLYLTRANSFERASE"/>
    <property type="match status" value="1"/>
</dbReference>